<name>A0AAJ0F2C4_9PEZI</name>
<proteinExistence type="predicted"/>
<dbReference type="EMBL" id="MU839844">
    <property type="protein sequence ID" value="KAK1750972.1"/>
    <property type="molecule type" value="Genomic_DNA"/>
</dbReference>
<accession>A0AAJ0F2C4</accession>
<reference evidence="2" key="1">
    <citation type="submission" date="2023-06" db="EMBL/GenBank/DDBJ databases">
        <title>Genome-scale phylogeny and comparative genomics of the fungal order Sordariales.</title>
        <authorList>
            <consortium name="Lawrence Berkeley National Laboratory"/>
            <person name="Hensen N."/>
            <person name="Bonometti L."/>
            <person name="Westerberg I."/>
            <person name="Brannstrom I.O."/>
            <person name="Guillou S."/>
            <person name="Cros-Aarteil S."/>
            <person name="Calhoun S."/>
            <person name="Haridas S."/>
            <person name="Kuo A."/>
            <person name="Mondo S."/>
            <person name="Pangilinan J."/>
            <person name="Riley R."/>
            <person name="Labutti K."/>
            <person name="Andreopoulos B."/>
            <person name="Lipzen A."/>
            <person name="Chen C."/>
            <person name="Yanf M."/>
            <person name="Daum C."/>
            <person name="Ng V."/>
            <person name="Clum A."/>
            <person name="Steindorff A."/>
            <person name="Ohm R."/>
            <person name="Martin F."/>
            <person name="Silar P."/>
            <person name="Natvig D."/>
            <person name="Lalanne C."/>
            <person name="Gautier V."/>
            <person name="Ament-Velasquez S.L."/>
            <person name="Kruys A."/>
            <person name="Hutchinson M.I."/>
            <person name="Powell A.J."/>
            <person name="Barry K."/>
            <person name="Miller A.N."/>
            <person name="Grigoriev I.V."/>
            <person name="Debuchy R."/>
            <person name="Gladieux P."/>
            <person name="Thoren M.H."/>
            <person name="Johannesson H."/>
        </authorList>
    </citation>
    <scope>NUCLEOTIDE SEQUENCE</scope>
    <source>
        <strain evidence="2">PSN4</strain>
    </source>
</reference>
<organism evidence="2 3">
    <name type="scientific">Echria macrotheca</name>
    <dbReference type="NCBI Taxonomy" id="438768"/>
    <lineage>
        <taxon>Eukaryota</taxon>
        <taxon>Fungi</taxon>
        <taxon>Dikarya</taxon>
        <taxon>Ascomycota</taxon>
        <taxon>Pezizomycotina</taxon>
        <taxon>Sordariomycetes</taxon>
        <taxon>Sordariomycetidae</taxon>
        <taxon>Sordariales</taxon>
        <taxon>Schizotheciaceae</taxon>
        <taxon>Echria</taxon>
    </lineage>
</organism>
<gene>
    <name evidence="2" type="ORF">QBC47DRAFT_90018</name>
</gene>
<evidence type="ECO:0000313" key="3">
    <source>
        <dbReference type="Proteomes" id="UP001239445"/>
    </source>
</evidence>
<sequence>MIPAILGIAAVGLSQPPDEPTAQPQIVVIWILDQLPIAEPTACHPRHRRLQPFRSPTFGGIPNRAFWSLCVTALHAMARSDRCCASWMAAICWCSSKMFRWSPRSDEVLRFSVSVVSLGSRKGIHAASPAKWHKSGIPCCPASLPPPHPTMRYCCSPAAARTLEPWSRLDVAEGSRQNHPHTRTDARLPPAPAMTSSIRTRTSTERRRRKWSEHGCILYPMSVER</sequence>
<evidence type="ECO:0000256" key="1">
    <source>
        <dbReference type="SAM" id="MobiDB-lite"/>
    </source>
</evidence>
<keyword evidence="3" id="KW-1185">Reference proteome</keyword>
<dbReference type="AlphaFoldDB" id="A0AAJ0F2C4"/>
<feature type="region of interest" description="Disordered" evidence="1">
    <location>
        <begin position="172"/>
        <end position="207"/>
    </location>
</feature>
<dbReference type="Proteomes" id="UP001239445">
    <property type="component" value="Unassembled WGS sequence"/>
</dbReference>
<evidence type="ECO:0000313" key="2">
    <source>
        <dbReference type="EMBL" id="KAK1750972.1"/>
    </source>
</evidence>
<comment type="caution">
    <text evidence="2">The sequence shown here is derived from an EMBL/GenBank/DDBJ whole genome shotgun (WGS) entry which is preliminary data.</text>
</comment>
<protein>
    <submittedName>
        <fullName evidence="2">Uncharacterized protein</fullName>
    </submittedName>
</protein>